<evidence type="ECO:0000256" key="1">
    <source>
        <dbReference type="SAM" id="MobiDB-lite"/>
    </source>
</evidence>
<proteinExistence type="predicted"/>
<dbReference type="RefSeq" id="WP_139346111.1">
    <property type="nucleotide sequence ID" value="NZ_JACHEJ010000049.1"/>
</dbReference>
<feature type="compositionally biased region" description="Basic and acidic residues" evidence="1">
    <location>
        <begin position="125"/>
        <end position="140"/>
    </location>
</feature>
<dbReference type="EMBL" id="JACHEJ010000049">
    <property type="protein sequence ID" value="MBB6182618.1"/>
    <property type="molecule type" value="Genomic_DNA"/>
</dbReference>
<evidence type="ECO:0000313" key="3">
    <source>
        <dbReference type="Proteomes" id="UP000535501"/>
    </source>
</evidence>
<dbReference type="AlphaFoldDB" id="A0A7W9Z217"/>
<name>A0A7W9Z217_9HYPH</name>
<keyword evidence="3" id="KW-1185">Reference proteome</keyword>
<reference evidence="2 3" key="1">
    <citation type="submission" date="2020-08" db="EMBL/GenBank/DDBJ databases">
        <title>Genomic Encyclopedia of Type Strains, Phase IV (KMG-IV): sequencing the most valuable type-strain genomes for metagenomic binning, comparative biology and taxonomic classification.</title>
        <authorList>
            <person name="Goeker M."/>
        </authorList>
    </citation>
    <scope>NUCLEOTIDE SEQUENCE [LARGE SCALE GENOMIC DNA]</scope>
    <source>
        <strain evidence="2 3">DSM 102134</strain>
    </source>
</reference>
<accession>A0A7W9Z217</accession>
<sequence length="151" mass="16775">MGSHLDAAGKTWTRRFAEEKESEQWLRKKRDRVEVPGLTPRSETLLQQLDQMKDARSRAGFVDQLEKTTEGRQALDEASSANRMAIARPIETSHKSHAKPVRLKRSSRCRSGTGPYPLTASRSCGECRSDQGRGPDHAQDAGDGDPARLCT</sequence>
<evidence type="ECO:0000313" key="2">
    <source>
        <dbReference type="EMBL" id="MBB6182618.1"/>
    </source>
</evidence>
<gene>
    <name evidence="2" type="ORF">HNQ75_004613</name>
</gene>
<organism evidence="2 3">
    <name type="scientific">Pseudorhizobium flavum</name>
    <dbReference type="NCBI Taxonomy" id="1335061"/>
    <lineage>
        <taxon>Bacteria</taxon>
        <taxon>Pseudomonadati</taxon>
        <taxon>Pseudomonadota</taxon>
        <taxon>Alphaproteobacteria</taxon>
        <taxon>Hyphomicrobiales</taxon>
        <taxon>Rhizobiaceae</taxon>
        <taxon>Rhizobium/Agrobacterium group</taxon>
        <taxon>Pseudorhizobium</taxon>
    </lineage>
</organism>
<comment type="caution">
    <text evidence="2">The sequence shown here is derived from an EMBL/GenBank/DDBJ whole genome shotgun (WGS) entry which is preliminary data.</text>
</comment>
<feature type="compositionally biased region" description="Basic residues" evidence="1">
    <location>
        <begin position="95"/>
        <end position="108"/>
    </location>
</feature>
<feature type="region of interest" description="Disordered" evidence="1">
    <location>
        <begin position="67"/>
        <end position="151"/>
    </location>
</feature>
<dbReference type="Proteomes" id="UP000535501">
    <property type="component" value="Unassembled WGS sequence"/>
</dbReference>
<protein>
    <submittedName>
        <fullName evidence="2">Uncharacterized protein</fullName>
    </submittedName>
</protein>